<keyword evidence="1" id="KW-0067">ATP-binding</keyword>
<keyword evidence="3" id="KW-0808">Transferase</keyword>
<dbReference type="Proteomes" id="UP001597497">
    <property type="component" value="Unassembled WGS sequence"/>
</dbReference>
<evidence type="ECO:0000313" key="3">
    <source>
        <dbReference type="EMBL" id="MFD2673688.1"/>
    </source>
</evidence>
<name>A0ABW5RFF9_9BACL</name>
<dbReference type="SMART" id="SM00220">
    <property type="entry name" value="S_TKc"/>
    <property type="match status" value="1"/>
</dbReference>
<dbReference type="Pfam" id="PF00069">
    <property type="entry name" value="Pkinase"/>
    <property type="match status" value="1"/>
</dbReference>
<dbReference type="PROSITE" id="PS50011">
    <property type="entry name" value="PROTEIN_KINASE_DOM"/>
    <property type="match status" value="1"/>
</dbReference>
<dbReference type="InterPro" id="IPR017441">
    <property type="entry name" value="Protein_kinase_ATP_BS"/>
</dbReference>
<accession>A0ABW5RFF9</accession>
<dbReference type="EMBL" id="JBHUMM010000045">
    <property type="protein sequence ID" value="MFD2673688.1"/>
    <property type="molecule type" value="Genomic_DNA"/>
</dbReference>
<comment type="caution">
    <text evidence="3">The sequence shown here is derived from an EMBL/GenBank/DDBJ whole genome shotgun (WGS) entry which is preliminary data.</text>
</comment>
<evidence type="ECO:0000256" key="1">
    <source>
        <dbReference type="PROSITE-ProRule" id="PRU10141"/>
    </source>
</evidence>
<evidence type="ECO:0000313" key="4">
    <source>
        <dbReference type="Proteomes" id="UP001597497"/>
    </source>
</evidence>
<feature type="binding site" evidence="1">
    <location>
        <position position="63"/>
    </location>
    <ligand>
        <name>ATP</name>
        <dbReference type="ChEBI" id="CHEBI:30616"/>
    </ligand>
</feature>
<dbReference type="Gene3D" id="1.10.510.10">
    <property type="entry name" value="Transferase(Phosphotransferase) domain 1"/>
    <property type="match status" value="1"/>
</dbReference>
<proteinExistence type="predicted"/>
<evidence type="ECO:0000259" key="2">
    <source>
        <dbReference type="PROSITE" id="PS50011"/>
    </source>
</evidence>
<organism evidence="3 4">
    <name type="scientific">Marinicrinis sediminis</name>
    <dbReference type="NCBI Taxonomy" id="1652465"/>
    <lineage>
        <taxon>Bacteria</taxon>
        <taxon>Bacillati</taxon>
        <taxon>Bacillota</taxon>
        <taxon>Bacilli</taxon>
        <taxon>Bacillales</taxon>
        <taxon>Paenibacillaceae</taxon>
    </lineage>
</organism>
<keyword evidence="4" id="KW-1185">Reference proteome</keyword>
<protein>
    <submittedName>
        <fullName evidence="3">Serine/threonine protein kinase</fullName>
    </submittedName>
</protein>
<dbReference type="InterPro" id="IPR011009">
    <property type="entry name" value="Kinase-like_dom_sf"/>
</dbReference>
<dbReference type="GO" id="GO:0004674">
    <property type="term" value="F:protein serine/threonine kinase activity"/>
    <property type="evidence" value="ECO:0007669"/>
    <property type="project" value="UniProtKB-KW"/>
</dbReference>
<keyword evidence="1" id="KW-0547">Nucleotide-binding</keyword>
<reference evidence="4" key="1">
    <citation type="journal article" date="2019" name="Int. J. Syst. Evol. Microbiol.">
        <title>The Global Catalogue of Microorganisms (GCM) 10K type strain sequencing project: providing services to taxonomists for standard genome sequencing and annotation.</title>
        <authorList>
            <consortium name="The Broad Institute Genomics Platform"/>
            <consortium name="The Broad Institute Genome Sequencing Center for Infectious Disease"/>
            <person name="Wu L."/>
            <person name="Ma J."/>
        </authorList>
    </citation>
    <scope>NUCLEOTIDE SEQUENCE [LARGE SCALE GENOMIC DNA]</scope>
    <source>
        <strain evidence="4">KCTC 33676</strain>
    </source>
</reference>
<keyword evidence="3" id="KW-0418">Kinase</keyword>
<dbReference type="RefSeq" id="WP_379931271.1">
    <property type="nucleotide sequence ID" value="NZ_JBHUMM010000045.1"/>
</dbReference>
<gene>
    <name evidence="3" type="ORF">ACFSUC_19230</name>
</gene>
<dbReference type="PROSITE" id="PS00107">
    <property type="entry name" value="PROTEIN_KINASE_ATP"/>
    <property type="match status" value="1"/>
</dbReference>
<dbReference type="InterPro" id="IPR000719">
    <property type="entry name" value="Prot_kinase_dom"/>
</dbReference>
<dbReference type="PANTHER" id="PTHR24347">
    <property type="entry name" value="SERINE/THREONINE-PROTEIN KINASE"/>
    <property type="match status" value="1"/>
</dbReference>
<sequence>MLRFFTLQAEWFRHVWEVFVVDRPYEKGKQIRSYEIMDFLGAGGYGMAYLVRHRSSGERYVMKQLRPSSKKNKQGLRAHQNEIDMLSQLHHPAIPTLVEQFEWQQQEFVVMAWVEGATFWEQIFEQGVRYSHAEAFQMLHKLLDIVQHIHQKGIVHRDLRIPNVIVHEDRLFVIDFGLACKQDDSRPFLWEQTRQDPAFDPRKAPFCQSDHYALAHLVLFLLYSSYEPAANESERSWQEELGLPSRARQLLERMLQVKAPFRSTEELSTEVENLIKNHMDDAQNPSTPPVS</sequence>
<keyword evidence="3" id="KW-0723">Serine/threonine-protein kinase</keyword>
<feature type="domain" description="Protein kinase" evidence="2">
    <location>
        <begin position="34"/>
        <end position="291"/>
    </location>
</feature>
<dbReference type="SUPFAM" id="SSF56112">
    <property type="entry name" value="Protein kinase-like (PK-like)"/>
    <property type="match status" value="1"/>
</dbReference>